<dbReference type="AlphaFoldDB" id="K9XWG1"/>
<organism evidence="1 2">
    <name type="scientific">Stanieria cyanosphaera (strain ATCC 29371 / PCC 7437)</name>
    <dbReference type="NCBI Taxonomy" id="111780"/>
    <lineage>
        <taxon>Bacteria</taxon>
        <taxon>Bacillati</taxon>
        <taxon>Cyanobacteriota</taxon>
        <taxon>Cyanophyceae</taxon>
        <taxon>Pleurocapsales</taxon>
        <taxon>Dermocarpellaceae</taxon>
        <taxon>Stanieria</taxon>
    </lineage>
</organism>
<dbReference type="EMBL" id="CP003653">
    <property type="protein sequence ID" value="AFZ36002.1"/>
    <property type="molecule type" value="Genomic_DNA"/>
</dbReference>
<dbReference type="RefSeq" id="WP_015193670.1">
    <property type="nucleotide sequence ID" value="NC_019748.1"/>
</dbReference>
<proteinExistence type="predicted"/>
<evidence type="ECO:0000313" key="1">
    <source>
        <dbReference type="EMBL" id="AFZ36002.1"/>
    </source>
</evidence>
<evidence type="ECO:0008006" key="3">
    <source>
        <dbReference type="Google" id="ProtNLM"/>
    </source>
</evidence>
<dbReference type="InterPro" id="IPR023534">
    <property type="entry name" value="Rof/RNase_P-like"/>
</dbReference>
<keyword evidence="2" id="KW-1185">Reference proteome</keyword>
<dbReference type="eggNOG" id="COG1765">
    <property type="taxonomic scope" value="Bacteria"/>
</dbReference>
<protein>
    <recommendedName>
        <fullName evidence="3">Transcriptional antiterminator, Rof</fullName>
    </recommendedName>
</protein>
<dbReference type="HOGENOM" id="CLU_187661_0_0_3"/>
<accession>K9XWG1</accession>
<dbReference type="OrthoDB" id="5344363at2"/>
<gene>
    <name evidence="1" type="ordered locus">Sta7437_2468</name>
</gene>
<sequence>MSNYTPVSCELYDHLEAIATLKQECSLTYKQENGQWAKARGKIVDVYAADGADWCKLSDDTVIRLDQIEDFESN</sequence>
<evidence type="ECO:0000313" key="2">
    <source>
        <dbReference type="Proteomes" id="UP000010473"/>
    </source>
</evidence>
<name>K9XWG1_STAC7</name>
<dbReference type="SUPFAM" id="SSF101744">
    <property type="entry name" value="Rof/RNase P subunit-like"/>
    <property type="match status" value="1"/>
</dbReference>
<dbReference type="KEGG" id="scs:Sta7437_2468"/>
<reference evidence="2" key="1">
    <citation type="journal article" date="2013" name="Proc. Natl. Acad. Sci. U.S.A.">
        <title>Improving the coverage of the cyanobacterial phylum using diversity-driven genome sequencing.</title>
        <authorList>
            <person name="Shih P.M."/>
            <person name="Wu D."/>
            <person name="Latifi A."/>
            <person name="Axen S.D."/>
            <person name="Fewer D.P."/>
            <person name="Talla E."/>
            <person name="Calteau A."/>
            <person name="Cai F."/>
            <person name="Tandeau de Marsac N."/>
            <person name="Rippka R."/>
            <person name="Herdman M."/>
            <person name="Sivonen K."/>
            <person name="Coursin T."/>
            <person name="Laurent T."/>
            <person name="Goodwin L."/>
            <person name="Nolan M."/>
            <person name="Davenport K.W."/>
            <person name="Han C.S."/>
            <person name="Rubin E.M."/>
            <person name="Eisen J.A."/>
            <person name="Woyke T."/>
            <person name="Gugger M."/>
            <person name="Kerfeld C.A."/>
        </authorList>
    </citation>
    <scope>NUCLEOTIDE SEQUENCE [LARGE SCALE GENOMIC DNA]</scope>
    <source>
        <strain evidence="2">ATCC 29371 / PCC 7437</strain>
    </source>
</reference>
<dbReference type="InterPro" id="IPR038626">
    <property type="entry name" value="Rof-like_sf"/>
</dbReference>
<dbReference type="Proteomes" id="UP000010473">
    <property type="component" value="Chromosome"/>
</dbReference>
<dbReference type="Gene3D" id="2.30.30.400">
    <property type="entry name" value="Rof-like"/>
    <property type="match status" value="1"/>
</dbReference>